<comment type="caution">
    <text evidence="2">The sequence shown here is derived from an EMBL/GenBank/DDBJ whole genome shotgun (WGS) entry which is preliminary data.</text>
</comment>
<keyword evidence="3" id="KW-1185">Reference proteome</keyword>
<dbReference type="RefSeq" id="WP_093073880.1">
    <property type="nucleotide sequence ID" value="NZ_FOGV01000021.1"/>
</dbReference>
<dbReference type="AlphaFoldDB" id="A0A1H9VK85"/>
<sequence>MTKQLTEAQQTFLTHYRDMLSEVERSVAYVSECYIKEDYDIGDRLLKSVIESLAAYNIENMTMDSIFSSDAEAVQILGEFQEAASEALNVDEVHAGEGERMHFTHEVLLPRLASWRKVVDRYLAEINAKG</sequence>
<dbReference type="STRING" id="1464123.SAMN05444126_12141"/>
<proteinExistence type="predicted"/>
<dbReference type="InterPro" id="IPR058355">
    <property type="entry name" value="DUF8042"/>
</dbReference>
<dbReference type="Proteomes" id="UP000199318">
    <property type="component" value="Unassembled WGS sequence"/>
</dbReference>
<protein>
    <recommendedName>
        <fullName evidence="1">DUF8042 domain-containing protein</fullName>
    </recommendedName>
</protein>
<evidence type="ECO:0000259" key="1">
    <source>
        <dbReference type="Pfam" id="PF26154"/>
    </source>
</evidence>
<dbReference type="EMBL" id="FOGV01000021">
    <property type="protein sequence ID" value="SES22186.1"/>
    <property type="molecule type" value="Genomic_DNA"/>
</dbReference>
<gene>
    <name evidence="2" type="ORF">SAMN05444126_12141</name>
</gene>
<name>A0A1H9VK85_9BACI</name>
<dbReference type="OrthoDB" id="2966397at2"/>
<accession>A0A1H9VK85</accession>
<evidence type="ECO:0000313" key="2">
    <source>
        <dbReference type="EMBL" id="SES22186.1"/>
    </source>
</evidence>
<evidence type="ECO:0000313" key="3">
    <source>
        <dbReference type="Proteomes" id="UP000199318"/>
    </source>
</evidence>
<feature type="domain" description="DUF8042" evidence="1">
    <location>
        <begin position="6"/>
        <end position="124"/>
    </location>
</feature>
<dbReference type="Pfam" id="PF26154">
    <property type="entry name" value="DUF8042"/>
    <property type="match status" value="1"/>
</dbReference>
<organism evidence="2 3">
    <name type="scientific">Salisediminibacterium halotolerans</name>
    <dbReference type="NCBI Taxonomy" id="517425"/>
    <lineage>
        <taxon>Bacteria</taxon>
        <taxon>Bacillati</taxon>
        <taxon>Bacillota</taxon>
        <taxon>Bacilli</taxon>
        <taxon>Bacillales</taxon>
        <taxon>Bacillaceae</taxon>
        <taxon>Salisediminibacterium</taxon>
    </lineage>
</organism>
<reference evidence="3" key="1">
    <citation type="submission" date="2016-10" db="EMBL/GenBank/DDBJ databases">
        <authorList>
            <person name="de Groot N.N."/>
        </authorList>
    </citation>
    <scope>NUCLEOTIDE SEQUENCE [LARGE SCALE GENOMIC DNA]</scope>
    <source>
        <strain evidence="3">10nlg</strain>
    </source>
</reference>